<dbReference type="InterPro" id="IPR020845">
    <property type="entry name" value="AMP-binding_CS"/>
</dbReference>
<dbReference type="Gene3D" id="3.40.50.980">
    <property type="match status" value="2"/>
</dbReference>
<evidence type="ECO:0000259" key="4">
    <source>
        <dbReference type="Pfam" id="PF13193"/>
    </source>
</evidence>
<comment type="caution">
    <text evidence="5">The sequence shown here is derived from an EMBL/GenBank/DDBJ whole genome shotgun (WGS) entry which is preliminary data.</text>
</comment>
<accession>A0ABU5GNE3</accession>
<evidence type="ECO:0000259" key="3">
    <source>
        <dbReference type="Pfam" id="PF00501"/>
    </source>
</evidence>
<dbReference type="Pfam" id="PF00501">
    <property type="entry name" value="AMP-binding"/>
    <property type="match status" value="1"/>
</dbReference>
<keyword evidence="2" id="KW-0436">Ligase</keyword>
<dbReference type="InterPro" id="IPR045851">
    <property type="entry name" value="AMP-bd_C_sf"/>
</dbReference>
<dbReference type="PROSITE" id="PS00455">
    <property type="entry name" value="AMP_BINDING"/>
    <property type="match status" value="1"/>
</dbReference>
<feature type="domain" description="AMP-dependent synthetase/ligase" evidence="3">
    <location>
        <begin position="49"/>
        <end position="420"/>
    </location>
</feature>
<evidence type="ECO:0000313" key="5">
    <source>
        <dbReference type="EMBL" id="MDY7218052.1"/>
    </source>
</evidence>
<dbReference type="Gene3D" id="2.30.38.10">
    <property type="entry name" value="Luciferase, Domain 3"/>
    <property type="match status" value="1"/>
</dbReference>
<reference evidence="5 6" key="1">
    <citation type="submission" date="2023-12" db="EMBL/GenBank/DDBJ databases">
        <title>Denitrificimonas halotolerans sp. nov.,a novel species isolated from landfill leachate.</title>
        <authorList>
            <person name="Wang S."/>
        </authorList>
    </citation>
    <scope>NUCLEOTIDE SEQUENCE [LARGE SCALE GENOMIC DNA]</scope>
    <source>
        <strain evidence="5 6">JX-1</strain>
    </source>
</reference>
<evidence type="ECO:0000313" key="6">
    <source>
        <dbReference type="Proteomes" id="UP001294570"/>
    </source>
</evidence>
<dbReference type="SUPFAM" id="SSF56801">
    <property type="entry name" value="Acetyl-CoA synthetase-like"/>
    <property type="match status" value="1"/>
</dbReference>
<dbReference type="InterPro" id="IPR025110">
    <property type="entry name" value="AMP-bd_C"/>
</dbReference>
<dbReference type="RefSeq" id="WP_321552158.1">
    <property type="nucleotide sequence ID" value="NZ_JAXIVU010000001.1"/>
</dbReference>
<organism evidence="5 6">
    <name type="scientific">Denitrificimonas halotolerans</name>
    <dbReference type="NCBI Taxonomy" id="3098930"/>
    <lineage>
        <taxon>Bacteria</taxon>
        <taxon>Pseudomonadati</taxon>
        <taxon>Pseudomonadota</taxon>
        <taxon>Gammaproteobacteria</taxon>
        <taxon>Pseudomonadales</taxon>
        <taxon>Pseudomonadaceae</taxon>
        <taxon>Denitrificimonas</taxon>
    </lineage>
</organism>
<dbReference type="InterPro" id="IPR000873">
    <property type="entry name" value="AMP-dep_synth/lig_dom"/>
</dbReference>
<dbReference type="Proteomes" id="UP001294570">
    <property type="component" value="Unassembled WGS sequence"/>
</dbReference>
<evidence type="ECO:0000256" key="1">
    <source>
        <dbReference type="ARBA" id="ARBA00006432"/>
    </source>
</evidence>
<proteinExistence type="inferred from homology"/>
<dbReference type="Pfam" id="PF13193">
    <property type="entry name" value="AMP-binding_C"/>
    <property type="match status" value="1"/>
</dbReference>
<feature type="domain" description="AMP-binding enzyme C-terminal" evidence="4">
    <location>
        <begin position="470"/>
        <end position="544"/>
    </location>
</feature>
<dbReference type="PANTHER" id="PTHR43201">
    <property type="entry name" value="ACYL-COA SYNTHETASE"/>
    <property type="match status" value="1"/>
</dbReference>
<gene>
    <name evidence="5" type="ORF">TOI97_00425</name>
</gene>
<dbReference type="EMBL" id="JAXIVU010000001">
    <property type="protein sequence ID" value="MDY7218052.1"/>
    <property type="molecule type" value="Genomic_DNA"/>
</dbReference>
<comment type="similarity">
    <text evidence="1">Belongs to the ATP-dependent AMP-binding enzyme family.</text>
</comment>
<protein>
    <submittedName>
        <fullName evidence="5">Class I adenylate-forming enzyme family protein</fullName>
    </submittedName>
</protein>
<sequence length="557" mass="61091">MTIGKIESWRKAWQQLIHEASPFAVVRGENNTPEFSKAPFRLVDALQAGREFGEKPFVLWEGQNYTYGEFYTKSDKLTAALQKDLAVQAGDRVAIAMRNRPAWMISCMAAVQSGAVPVPINSWSAAEELVYAIQDCGAKVVFCDPQRYELLKDLASDVTVIVTDEASLREGDRSWNSMLNYAATDAVLATPEAHDPALILYTSGTTGQAKGVLSSNKAVCQALYALDFQGALAYMTSEERVKPLLESGLQPTMLLAYPMFHVSGLLSQFMSALRSGRRLVIMYKWDVDNAIDTIRDEKITQFAGVPMMMQQLIHSDRFATSDTDTLFALGLGGSGAPRALLSKLLESKPMALSGNGYGMTESNGICSAQGGNQFVEFPESAGWPLPIAEVVIGETPQASVPVGTSGPIWLRTSALMDGYWNKPEDTREVMQDGWFFTGDVGYLDEHGMLYITDRIKDIIIRGGENISAVEVEHCACEHPAVEEAAVFSLPDDNFGEQVAMVVYAIKPLTQEDLTAFMAERLAHYKLPAQLWFSEAPLARNATGKILKAQVKKEFSGV</sequence>
<name>A0ABU5GNE3_9GAMM</name>
<dbReference type="Gene3D" id="3.30.300.30">
    <property type="match status" value="1"/>
</dbReference>
<dbReference type="PANTHER" id="PTHR43201:SF5">
    <property type="entry name" value="MEDIUM-CHAIN ACYL-COA LIGASE ACSF2, MITOCHONDRIAL"/>
    <property type="match status" value="1"/>
</dbReference>
<evidence type="ECO:0000256" key="2">
    <source>
        <dbReference type="ARBA" id="ARBA00022598"/>
    </source>
</evidence>
<keyword evidence="6" id="KW-1185">Reference proteome</keyword>